<protein>
    <recommendedName>
        <fullName evidence="4">Secreted protein</fullName>
    </recommendedName>
</protein>
<accession>A0A0C5WR68</accession>
<evidence type="ECO:0000313" key="2">
    <source>
        <dbReference type="EMBL" id="AJR05455.1"/>
    </source>
</evidence>
<dbReference type="OrthoDB" id="6026722at2"/>
<organism evidence="2 3">
    <name type="scientific">Photobacterium gaetbulicola Gung47</name>
    <dbReference type="NCBI Taxonomy" id="658445"/>
    <lineage>
        <taxon>Bacteria</taxon>
        <taxon>Pseudomonadati</taxon>
        <taxon>Pseudomonadota</taxon>
        <taxon>Gammaproteobacteria</taxon>
        <taxon>Vibrionales</taxon>
        <taxon>Vibrionaceae</taxon>
        <taxon>Photobacterium</taxon>
    </lineage>
</organism>
<name>A0A0C5WR68_9GAMM</name>
<gene>
    <name evidence="2" type="ORF">H744_1c0430</name>
</gene>
<sequence>MKKMAMASSLVVLLSALLAPPTVQAQTMSMICHQTGSGEITLYVNINAVDAHMGHGDYSGACQTNNLPSPLLALSQTPQTQQVVEIDEPPVSWIMMSILPLILLRRSLSNKMLKRKLQQLT</sequence>
<evidence type="ECO:0000256" key="1">
    <source>
        <dbReference type="SAM" id="SignalP"/>
    </source>
</evidence>
<dbReference type="Proteomes" id="UP000032303">
    <property type="component" value="Chromosome 1"/>
</dbReference>
<dbReference type="HOGENOM" id="CLU_2035827_0_0_6"/>
<evidence type="ECO:0008006" key="4">
    <source>
        <dbReference type="Google" id="ProtNLM"/>
    </source>
</evidence>
<feature type="chain" id="PRO_5002192047" description="Secreted protein" evidence="1">
    <location>
        <begin position="26"/>
        <end position="121"/>
    </location>
</feature>
<dbReference type="EMBL" id="CP005973">
    <property type="protein sequence ID" value="AJR05455.1"/>
    <property type="molecule type" value="Genomic_DNA"/>
</dbReference>
<dbReference type="AlphaFoldDB" id="A0A0C5WR68"/>
<proteinExistence type="predicted"/>
<dbReference type="PATRIC" id="fig|658445.3.peg.470"/>
<feature type="signal peptide" evidence="1">
    <location>
        <begin position="1"/>
        <end position="25"/>
    </location>
</feature>
<dbReference type="KEGG" id="pgb:H744_1c0430"/>
<reference evidence="2 3" key="1">
    <citation type="submission" date="2013-05" db="EMBL/GenBank/DDBJ databases">
        <title>Complete genome sequence of the lipase-producing bacterium Photobacterium gaetbulicola Gung47.</title>
        <authorList>
            <person name="Kim Y.-O."/>
        </authorList>
    </citation>
    <scope>NUCLEOTIDE SEQUENCE [LARGE SCALE GENOMIC DNA]</scope>
    <source>
        <strain evidence="2 3">Gung47</strain>
    </source>
</reference>
<evidence type="ECO:0000313" key="3">
    <source>
        <dbReference type="Proteomes" id="UP000032303"/>
    </source>
</evidence>
<keyword evidence="1" id="KW-0732">Signal</keyword>
<keyword evidence="3" id="KW-1185">Reference proteome</keyword>